<comment type="caution">
    <text evidence="1">The sequence shown here is derived from an EMBL/GenBank/DDBJ whole genome shotgun (WGS) entry which is preliminary data.</text>
</comment>
<accession>A0ABD0JMM9</accession>
<evidence type="ECO:0000313" key="2">
    <source>
        <dbReference type="Proteomes" id="UP001519460"/>
    </source>
</evidence>
<dbReference type="AlphaFoldDB" id="A0ABD0JMM9"/>
<organism evidence="1 2">
    <name type="scientific">Batillaria attramentaria</name>
    <dbReference type="NCBI Taxonomy" id="370345"/>
    <lineage>
        <taxon>Eukaryota</taxon>
        <taxon>Metazoa</taxon>
        <taxon>Spiralia</taxon>
        <taxon>Lophotrochozoa</taxon>
        <taxon>Mollusca</taxon>
        <taxon>Gastropoda</taxon>
        <taxon>Caenogastropoda</taxon>
        <taxon>Sorbeoconcha</taxon>
        <taxon>Cerithioidea</taxon>
        <taxon>Batillariidae</taxon>
        <taxon>Batillaria</taxon>
    </lineage>
</organism>
<keyword evidence="2" id="KW-1185">Reference proteome</keyword>
<evidence type="ECO:0000313" key="1">
    <source>
        <dbReference type="EMBL" id="KAK7475951.1"/>
    </source>
</evidence>
<dbReference type="EMBL" id="JACVVK020000390">
    <property type="protein sequence ID" value="KAK7475951.1"/>
    <property type="molecule type" value="Genomic_DNA"/>
</dbReference>
<feature type="non-terminal residue" evidence="1">
    <location>
        <position position="168"/>
    </location>
</feature>
<name>A0ABD0JMM9_9CAEN</name>
<dbReference type="Proteomes" id="UP001519460">
    <property type="component" value="Unassembled WGS sequence"/>
</dbReference>
<proteinExistence type="predicted"/>
<protein>
    <submittedName>
        <fullName evidence="1">Uncharacterized protein</fullName>
    </submittedName>
</protein>
<gene>
    <name evidence="1" type="ORF">BaRGS_00032840</name>
</gene>
<reference evidence="1 2" key="1">
    <citation type="journal article" date="2023" name="Sci. Data">
        <title>Genome assembly of the Korean intertidal mud-creeper Batillaria attramentaria.</title>
        <authorList>
            <person name="Patra A.K."/>
            <person name="Ho P.T."/>
            <person name="Jun S."/>
            <person name="Lee S.J."/>
            <person name="Kim Y."/>
            <person name="Won Y.J."/>
        </authorList>
    </citation>
    <scope>NUCLEOTIDE SEQUENCE [LARGE SCALE GENOMIC DNA]</scope>
    <source>
        <strain evidence="1">Wonlab-2016</strain>
    </source>
</reference>
<sequence length="168" mass="18544">MADERTFPGDCRRQNVSLPALFPLPHKQSLSFQRQSEGRGERCTLIGRQGTFSRSTAHGSLGFTCVLRTRGGGYDTVRRKLVGRDLDNGGGHRDSAGRHWIDGWIHDIREDVNVTVASLIESLLHLRSFSVLLLLFLRGGGGGLPDRRRCVSGMGVGRQGLMFNVLTQ</sequence>